<gene>
    <name evidence="2" type="ORF">P7K49_022781</name>
</gene>
<sequence>MSRRGKTPKGSGARWAFKPRARPPGLPAPNATPAPGRRVFPLSGSAVRLSGQAEGAPGKDRRTSPGTHRRRFPSRRSRSCSQSPPENAPVPRLERADPSRRRRPRPAARPSFQTRPALPLACPWGGRRRPRPRPASDTPYSPPSMPTRFAPGAHHWPRQDANSNIGR</sequence>
<keyword evidence="3" id="KW-1185">Reference proteome</keyword>
<protein>
    <submittedName>
        <fullName evidence="2">Uncharacterized protein</fullName>
    </submittedName>
</protein>
<feature type="compositionally biased region" description="Pro residues" evidence="1">
    <location>
        <begin position="22"/>
        <end position="32"/>
    </location>
</feature>
<comment type="caution">
    <text evidence="2">The sequence shown here is derived from an EMBL/GenBank/DDBJ whole genome shotgun (WGS) entry which is preliminary data.</text>
</comment>
<name>A0ABQ9UKM2_SAGOE</name>
<evidence type="ECO:0000256" key="1">
    <source>
        <dbReference type="SAM" id="MobiDB-lite"/>
    </source>
</evidence>
<evidence type="ECO:0000313" key="3">
    <source>
        <dbReference type="Proteomes" id="UP001266305"/>
    </source>
</evidence>
<organism evidence="2 3">
    <name type="scientific">Saguinus oedipus</name>
    <name type="common">Cotton-top tamarin</name>
    <name type="synonym">Oedipomidas oedipus</name>
    <dbReference type="NCBI Taxonomy" id="9490"/>
    <lineage>
        <taxon>Eukaryota</taxon>
        <taxon>Metazoa</taxon>
        <taxon>Chordata</taxon>
        <taxon>Craniata</taxon>
        <taxon>Vertebrata</taxon>
        <taxon>Euteleostomi</taxon>
        <taxon>Mammalia</taxon>
        <taxon>Eutheria</taxon>
        <taxon>Euarchontoglires</taxon>
        <taxon>Primates</taxon>
        <taxon>Haplorrhini</taxon>
        <taxon>Platyrrhini</taxon>
        <taxon>Cebidae</taxon>
        <taxon>Callitrichinae</taxon>
        <taxon>Saguinus</taxon>
    </lineage>
</organism>
<feature type="region of interest" description="Disordered" evidence="1">
    <location>
        <begin position="1"/>
        <end position="167"/>
    </location>
</feature>
<feature type="compositionally biased region" description="Basic residues" evidence="1">
    <location>
        <begin position="67"/>
        <end position="78"/>
    </location>
</feature>
<evidence type="ECO:0000313" key="2">
    <source>
        <dbReference type="EMBL" id="KAK2097330.1"/>
    </source>
</evidence>
<dbReference type="EMBL" id="JASSZA010000011">
    <property type="protein sequence ID" value="KAK2097330.1"/>
    <property type="molecule type" value="Genomic_DNA"/>
</dbReference>
<proteinExistence type="predicted"/>
<dbReference type="Proteomes" id="UP001266305">
    <property type="component" value="Unassembled WGS sequence"/>
</dbReference>
<accession>A0ABQ9UKM2</accession>
<reference evidence="2 3" key="1">
    <citation type="submission" date="2023-05" db="EMBL/GenBank/DDBJ databases">
        <title>B98-5 Cell Line De Novo Hybrid Assembly: An Optical Mapping Approach.</title>
        <authorList>
            <person name="Kananen K."/>
            <person name="Auerbach J.A."/>
            <person name="Kautto E."/>
            <person name="Blachly J.S."/>
        </authorList>
    </citation>
    <scope>NUCLEOTIDE SEQUENCE [LARGE SCALE GENOMIC DNA]</scope>
    <source>
        <strain evidence="2">B95-8</strain>
        <tissue evidence="2">Cell line</tissue>
    </source>
</reference>